<feature type="transmembrane region" description="Helical" evidence="2">
    <location>
        <begin position="90"/>
        <end position="107"/>
    </location>
</feature>
<feature type="transmembrane region" description="Helical" evidence="2">
    <location>
        <begin position="64"/>
        <end position="84"/>
    </location>
</feature>
<comment type="caution">
    <text evidence="5">The sequence shown here is derived from an EMBL/GenBank/DDBJ whole genome shotgun (WGS) entry which is preliminary data.</text>
</comment>
<dbReference type="InterPro" id="IPR043968">
    <property type="entry name" value="SGNH"/>
</dbReference>
<dbReference type="Pfam" id="PF01757">
    <property type="entry name" value="Acyl_transf_3"/>
    <property type="match status" value="1"/>
</dbReference>
<keyword evidence="2" id="KW-0472">Membrane</keyword>
<feature type="domain" description="SGNH" evidence="4">
    <location>
        <begin position="1042"/>
        <end position="1257"/>
    </location>
</feature>
<evidence type="ECO:0000259" key="4">
    <source>
        <dbReference type="Pfam" id="PF19040"/>
    </source>
</evidence>
<feature type="transmembrane region" description="Helical" evidence="2">
    <location>
        <begin position="620"/>
        <end position="641"/>
    </location>
</feature>
<feature type="transmembrane region" description="Helical" evidence="2">
    <location>
        <begin position="30"/>
        <end position="52"/>
    </location>
</feature>
<feature type="non-terminal residue" evidence="5">
    <location>
        <position position="1"/>
    </location>
</feature>
<dbReference type="Pfam" id="PF19040">
    <property type="entry name" value="SGNH"/>
    <property type="match status" value="2"/>
</dbReference>
<evidence type="ECO:0000256" key="2">
    <source>
        <dbReference type="SAM" id="Phobius"/>
    </source>
</evidence>
<keyword evidence="2" id="KW-0812">Transmembrane</keyword>
<feature type="transmembrane region" description="Helical" evidence="2">
    <location>
        <begin position="738"/>
        <end position="761"/>
    </location>
</feature>
<feature type="transmembrane region" description="Helical" evidence="2">
    <location>
        <begin position="714"/>
        <end position="732"/>
    </location>
</feature>
<feature type="transmembrane region" description="Helical" evidence="2">
    <location>
        <begin position="579"/>
        <end position="599"/>
    </location>
</feature>
<keyword evidence="5" id="KW-0012">Acyltransferase</keyword>
<feature type="transmembrane region" description="Helical" evidence="2">
    <location>
        <begin position="119"/>
        <end position="137"/>
    </location>
</feature>
<dbReference type="AlphaFoldDB" id="A0A1V9YR42"/>
<feature type="compositionally biased region" description="Low complexity" evidence="1">
    <location>
        <begin position="968"/>
        <end position="986"/>
    </location>
</feature>
<dbReference type="PANTHER" id="PTHR23028">
    <property type="entry name" value="ACETYLTRANSFERASE"/>
    <property type="match status" value="1"/>
</dbReference>
<name>A0A1V9YR42_ACHHY</name>
<keyword evidence="2" id="KW-1133">Transmembrane helix</keyword>
<keyword evidence="5" id="KW-0808">Transferase</keyword>
<gene>
    <name evidence="5" type="ORF">ACHHYP_07291</name>
</gene>
<accession>A0A1V9YR42</accession>
<dbReference type="Proteomes" id="UP000243579">
    <property type="component" value="Unassembled WGS sequence"/>
</dbReference>
<dbReference type="GO" id="GO:0016020">
    <property type="term" value="C:membrane"/>
    <property type="evidence" value="ECO:0007669"/>
    <property type="project" value="TreeGrafter"/>
</dbReference>
<dbReference type="EMBL" id="JNBR01001405">
    <property type="protein sequence ID" value="OQR88186.1"/>
    <property type="molecule type" value="Genomic_DNA"/>
</dbReference>
<feature type="transmembrane region" description="Helical" evidence="2">
    <location>
        <begin position="157"/>
        <end position="178"/>
    </location>
</feature>
<proteinExistence type="predicted"/>
<dbReference type="GO" id="GO:0000271">
    <property type="term" value="P:polysaccharide biosynthetic process"/>
    <property type="evidence" value="ECO:0007669"/>
    <property type="project" value="TreeGrafter"/>
</dbReference>
<dbReference type="STRING" id="1202772.A0A1V9YR42"/>
<evidence type="ECO:0000313" key="6">
    <source>
        <dbReference type="Proteomes" id="UP000243579"/>
    </source>
</evidence>
<evidence type="ECO:0000313" key="5">
    <source>
        <dbReference type="EMBL" id="OQR88186.1"/>
    </source>
</evidence>
<dbReference type="InterPro" id="IPR050879">
    <property type="entry name" value="Acyltransferase_3"/>
</dbReference>
<dbReference type="PANTHER" id="PTHR23028:SF53">
    <property type="entry name" value="ACYL_TRANSF_3 DOMAIN-CONTAINING PROTEIN"/>
    <property type="match status" value="1"/>
</dbReference>
<feature type="transmembrane region" description="Helical" evidence="2">
    <location>
        <begin position="190"/>
        <end position="212"/>
    </location>
</feature>
<organism evidence="5 6">
    <name type="scientific">Achlya hypogyna</name>
    <name type="common">Oomycete</name>
    <name type="synonym">Protoachlya hypogyna</name>
    <dbReference type="NCBI Taxonomy" id="1202772"/>
    <lineage>
        <taxon>Eukaryota</taxon>
        <taxon>Sar</taxon>
        <taxon>Stramenopiles</taxon>
        <taxon>Oomycota</taxon>
        <taxon>Saprolegniomycetes</taxon>
        <taxon>Saprolegniales</taxon>
        <taxon>Achlyaceae</taxon>
        <taxon>Achlya</taxon>
    </lineage>
</organism>
<feature type="transmembrane region" description="Helical" evidence="2">
    <location>
        <begin position="7"/>
        <end position="24"/>
    </location>
</feature>
<feature type="transmembrane region" description="Helical" evidence="2">
    <location>
        <begin position="863"/>
        <end position="885"/>
    </location>
</feature>
<feature type="transmembrane region" description="Helical" evidence="2">
    <location>
        <begin position="897"/>
        <end position="918"/>
    </location>
</feature>
<sequence length="1275" mass="140130">QTAYKAQVGVTIVSFVVNVLLLGFKGSNKYAFYLPFARFWQMAIGGVLAHWTMNNPPTATKTSVYQMLATALALVLLIIGFVFLTEASAFPGWWALLPTLGAAILIGAGPSTLFHDYVLANRVMVFVGKISYALYLWHWPLLVFTKALYPIDAARPWYVSPWAMIVASFALSYLAYLIVETPLRRLKAKWLVPTLAGVMLIMTALATATYLAPASFSYTQVQLDRLHSENDVMDVNEDTSDLNSSRGPQKEPPTYLKIKAAQEWLPDLGYTEMPADSPFKPTPLNDMQLNPGKEDVLFVIGDSHADMIKPRFYQLLLNRGPAAMPTIMYKSKSAVPSLACEPGAYSANIELVKALKPKAFLHVTYWQYYLRAFGGAEGAAHNPPMCCSSRSTCDGQTPADVTTMIETFTRDMAELTRLGVKVFVATLSPEGPEFDPENMVQGSGVGKTAPVSLSEFRAKHKELITRLEGAIHAANATIIDFSKNQCDEDVCQVIDQYGNPIMKDTNHFRPSYARKAPVDLTPTPVAVSDDVDATLLEAKLEAQPPSTHLKYRPDIDGLRTVAIVPVLIFHAYPSAFPSGFIGVDIFFVISGFLISSILFKEMTAGTFTYANFYSRRIRRIYPVLLVVLATTWGLGCAYHLATPLKRLAATMLAGTLFGANLQVLSLEEGYFDASVKEDALLHLWSLGVEEQFYIFWPMLLTSLVALPKGLAFKTQLFVCVHSFLVNVLLLNFKGSNKYAFYLPFARFWQMAIGGMLAHWSMHRSSAPSPMQQMLLTTGGIGLLIAGFVLLTEDSMFPGWWALLPTLGAALLIGAGPSTPFHDHVLSNSGMVFIGKISYALYLWHWPLLVFAKAHYPDAESRPWFMAPWAVLVTAALLSMLSYVSVETPLRRFKSKWLVPLLALAMLCMSALAAATYVAPASFSRTQIELDAMLAEPQSDSIANTTSSNIPHALNTTVATNVSKHDAAPHASVTSAPSSAPVATKAPGPNSSRGPLLAQPTYLKIMAAHDWNPNVGYEALPADSPFTTTALTGLMLNPGKDNIVFAMGDSHANMVKPRFYQLLQDRGADAFPTVMFKADDAMPILSCRPRLYDDNLALVKKLKPKVFLHVNYLRYYLRATGPNAGVAHSPPFCCQSREHCEDQTPADVTAMLSAFTKDMRELAELGTKVFVATFSPEGPAFNPDNMVRGSDVGKVAPMSRAAYRREHQAVISLLEAAIVAANATMIDFSENQCDGDVCHVIDRYGNPIMKDEHHFRPGYARKYLSVVDQVIDAAMQ</sequence>
<dbReference type="OrthoDB" id="207378at2759"/>
<feature type="domain" description="Acyltransferase 3" evidence="3">
    <location>
        <begin position="554"/>
        <end position="879"/>
    </location>
</feature>
<feature type="transmembrane region" description="Helical" evidence="2">
    <location>
        <begin position="773"/>
        <end position="790"/>
    </location>
</feature>
<reference evidence="5 6" key="1">
    <citation type="journal article" date="2014" name="Genome Biol. Evol.">
        <title>The secreted proteins of Achlya hypogyna and Thraustotheca clavata identify the ancestral oomycete secretome and reveal gene acquisitions by horizontal gene transfer.</title>
        <authorList>
            <person name="Misner I."/>
            <person name="Blouin N."/>
            <person name="Leonard G."/>
            <person name="Richards T.A."/>
            <person name="Lane C.E."/>
        </authorList>
    </citation>
    <scope>NUCLEOTIDE SEQUENCE [LARGE SCALE GENOMIC DNA]</scope>
    <source>
        <strain evidence="5 6">ATCC 48635</strain>
    </source>
</reference>
<dbReference type="GO" id="GO:0016747">
    <property type="term" value="F:acyltransferase activity, transferring groups other than amino-acyl groups"/>
    <property type="evidence" value="ECO:0007669"/>
    <property type="project" value="InterPro"/>
</dbReference>
<evidence type="ECO:0000256" key="1">
    <source>
        <dbReference type="SAM" id="MobiDB-lite"/>
    </source>
</evidence>
<feature type="domain" description="SGNH" evidence="4">
    <location>
        <begin position="292"/>
        <end position="514"/>
    </location>
</feature>
<dbReference type="InterPro" id="IPR002656">
    <property type="entry name" value="Acyl_transf_3_dom"/>
</dbReference>
<feature type="transmembrane region" description="Helical" evidence="2">
    <location>
        <begin position="796"/>
        <end position="812"/>
    </location>
</feature>
<protein>
    <submittedName>
        <fullName evidence="5">Acyltransferase 3</fullName>
    </submittedName>
</protein>
<evidence type="ECO:0000259" key="3">
    <source>
        <dbReference type="Pfam" id="PF01757"/>
    </source>
</evidence>
<keyword evidence="6" id="KW-1185">Reference proteome</keyword>
<feature type="region of interest" description="Disordered" evidence="1">
    <location>
        <begin position="964"/>
        <end position="994"/>
    </location>
</feature>